<organism evidence="2 3">
    <name type="scientific">Micavibrio aeruginosavorus</name>
    <dbReference type="NCBI Taxonomy" id="349221"/>
    <lineage>
        <taxon>Bacteria</taxon>
        <taxon>Pseudomonadati</taxon>
        <taxon>Bdellovibrionota</taxon>
        <taxon>Bdellovibrionia</taxon>
        <taxon>Bdellovibrionales</taxon>
        <taxon>Pseudobdellovibrionaceae</taxon>
        <taxon>Micavibrio</taxon>
    </lineage>
</organism>
<gene>
    <name evidence="2" type="ORF">HYS17_09825</name>
</gene>
<feature type="coiled-coil region" evidence="1">
    <location>
        <begin position="23"/>
        <end position="71"/>
    </location>
</feature>
<dbReference type="Proteomes" id="UP000595362">
    <property type="component" value="Chromosome"/>
</dbReference>
<reference evidence="2 3" key="1">
    <citation type="submission" date="2020-07" db="EMBL/GenBank/DDBJ databases">
        <title>Huge and variable diversity of episymbiotic CPR bacteria and DPANN archaea in groundwater ecosystems.</title>
        <authorList>
            <person name="He C.Y."/>
            <person name="Keren R."/>
            <person name="Whittaker M."/>
            <person name="Farag I.F."/>
            <person name="Doudna J."/>
            <person name="Cate J.H.D."/>
            <person name="Banfield J.F."/>
        </authorList>
    </citation>
    <scope>NUCLEOTIDE SEQUENCE [LARGE SCALE GENOMIC DNA]</scope>
    <source>
        <strain evidence="2">NC_groundwater_70_Ag_B-0.1um_54_66</strain>
    </source>
</reference>
<name>A0A7T5UGE0_9BACT</name>
<dbReference type="AlphaFoldDB" id="A0A7T5UGE0"/>
<accession>A0A7T5UGE0</accession>
<protein>
    <submittedName>
        <fullName evidence="2">SlyX family protein</fullName>
    </submittedName>
</protein>
<sequence>MVDEKIASEGAGHYQCGMDDELIERMQRVLADHERQIQDLSDALNSQWQDIERLKQQLELTQSKLTHIMATADDAGQDQAMTIAEIAARDKPPHY</sequence>
<evidence type="ECO:0000256" key="1">
    <source>
        <dbReference type="SAM" id="Coils"/>
    </source>
</evidence>
<evidence type="ECO:0000313" key="2">
    <source>
        <dbReference type="EMBL" id="QQG35791.1"/>
    </source>
</evidence>
<proteinExistence type="predicted"/>
<keyword evidence="1" id="KW-0175">Coiled coil</keyword>
<dbReference type="EMBL" id="CP066681">
    <property type="protein sequence ID" value="QQG35791.1"/>
    <property type="molecule type" value="Genomic_DNA"/>
</dbReference>
<evidence type="ECO:0000313" key="3">
    <source>
        <dbReference type="Proteomes" id="UP000595362"/>
    </source>
</evidence>